<dbReference type="AlphaFoldDB" id="R0LT77"/>
<name>R0LT77_ANAPL</name>
<evidence type="ECO:0000256" key="5">
    <source>
        <dbReference type="ARBA" id="ARBA00022833"/>
    </source>
</evidence>
<dbReference type="GO" id="GO:0004089">
    <property type="term" value="F:carbonate dehydratase activity"/>
    <property type="evidence" value="ECO:0007669"/>
    <property type="project" value="UniProtKB-EC"/>
</dbReference>
<dbReference type="PROSITE" id="PS51144">
    <property type="entry name" value="ALPHA_CA_2"/>
    <property type="match status" value="1"/>
</dbReference>
<comment type="catalytic activity">
    <reaction evidence="7">
        <text>hydrogencarbonate + H(+) = CO2 + H2O</text>
        <dbReference type="Rhea" id="RHEA:10748"/>
        <dbReference type="ChEBI" id="CHEBI:15377"/>
        <dbReference type="ChEBI" id="CHEBI:15378"/>
        <dbReference type="ChEBI" id="CHEBI:16526"/>
        <dbReference type="ChEBI" id="CHEBI:17544"/>
        <dbReference type="EC" id="4.2.1.1"/>
    </reaction>
</comment>
<evidence type="ECO:0000256" key="1">
    <source>
        <dbReference type="ARBA" id="ARBA00001947"/>
    </source>
</evidence>
<evidence type="ECO:0000313" key="10">
    <source>
        <dbReference type="EMBL" id="EOB08989.1"/>
    </source>
</evidence>
<gene>
    <name evidence="10" type="ORF">Anapl_14671</name>
</gene>
<comment type="similarity">
    <text evidence="2">Belongs to the alpha-carbonic anhydrase family.</text>
</comment>
<keyword evidence="4" id="KW-0479">Metal-binding</keyword>
<keyword evidence="11" id="KW-1185">Reference proteome</keyword>
<evidence type="ECO:0000256" key="6">
    <source>
        <dbReference type="ARBA" id="ARBA00023239"/>
    </source>
</evidence>
<proteinExistence type="inferred from homology"/>
<protein>
    <recommendedName>
        <fullName evidence="3">carbonic anhydrase</fullName>
        <ecNumber evidence="3">4.2.1.1</ecNumber>
    </recommendedName>
</protein>
<dbReference type="InterPro" id="IPR023561">
    <property type="entry name" value="Carbonic_anhydrase_a-class"/>
</dbReference>
<dbReference type="SMART" id="SM01057">
    <property type="entry name" value="Carb_anhydrase"/>
    <property type="match status" value="1"/>
</dbReference>
<dbReference type="EMBL" id="KB742403">
    <property type="protein sequence ID" value="EOB08989.1"/>
    <property type="molecule type" value="Genomic_DNA"/>
</dbReference>
<dbReference type="Pfam" id="PF00194">
    <property type="entry name" value="Carb_anhydrase"/>
    <property type="match status" value="1"/>
</dbReference>
<evidence type="ECO:0000313" key="11">
    <source>
        <dbReference type="Proteomes" id="UP000296049"/>
    </source>
</evidence>
<dbReference type="EC" id="4.2.1.1" evidence="3"/>
<comment type="cofactor">
    <cofactor evidence="1">
        <name>Zn(2+)</name>
        <dbReference type="ChEBI" id="CHEBI:29105"/>
    </cofactor>
</comment>
<evidence type="ECO:0000256" key="4">
    <source>
        <dbReference type="ARBA" id="ARBA00022723"/>
    </source>
</evidence>
<organism evidence="10 11">
    <name type="scientific">Anas platyrhynchos</name>
    <name type="common">Mallard</name>
    <name type="synonym">Anas boschas</name>
    <dbReference type="NCBI Taxonomy" id="8839"/>
    <lineage>
        <taxon>Eukaryota</taxon>
        <taxon>Metazoa</taxon>
        <taxon>Chordata</taxon>
        <taxon>Craniata</taxon>
        <taxon>Vertebrata</taxon>
        <taxon>Euteleostomi</taxon>
        <taxon>Archelosauria</taxon>
        <taxon>Archosauria</taxon>
        <taxon>Dinosauria</taxon>
        <taxon>Saurischia</taxon>
        <taxon>Theropoda</taxon>
        <taxon>Coelurosauria</taxon>
        <taxon>Aves</taxon>
        <taxon>Neognathae</taxon>
        <taxon>Galloanserae</taxon>
        <taxon>Anseriformes</taxon>
        <taxon>Anatidae</taxon>
        <taxon>Anatinae</taxon>
        <taxon>Anas</taxon>
    </lineage>
</organism>
<feature type="compositionally biased region" description="Basic and acidic residues" evidence="8">
    <location>
        <begin position="312"/>
        <end position="326"/>
    </location>
</feature>
<evidence type="ECO:0000256" key="7">
    <source>
        <dbReference type="ARBA" id="ARBA00048348"/>
    </source>
</evidence>
<evidence type="ECO:0000256" key="2">
    <source>
        <dbReference type="ARBA" id="ARBA00010718"/>
    </source>
</evidence>
<dbReference type="GO" id="GO:0008270">
    <property type="term" value="F:zinc ion binding"/>
    <property type="evidence" value="ECO:0007669"/>
    <property type="project" value="InterPro"/>
</dbReference>
<dbReference type="InterPro" id="IPR036398">
    <property type="entry name" value="CA_dom_sf"/>
</dbReference>
<reference evidence="11" key="1">
    <citation type="journal article" date="2013" name="Nat. Genet.">
        <title>The duck genome and transcriptome provide insight into an avian influenza virus reservoir species.</title>
        <authorList>
            <person name="Huang Y."/>
            <person name="Li Y."/>
            <person name="Burt D.W."/>
            <person name="Chen H."/>
            <person name="Zhang Y."/>
            <person name="Qian W."/>
            <person name="Kim H."/>
            <person name="Gan S."/>
            <person name="Zhao Y."/>
            <person name="Li J."/>
            <person name="Yi K."/>
            <person name="Feng H."/>
            <person name="Zhu P."/>
            <person name="Li B."/>
            <person name="Liu Q."/>
            <person name="Fairley S."/>
            <person name="Magor K.E."/>
            <person name="Du Z."/>
            <person name="Hu X."/>
            <person name="Goodman L."/>
            <person name="Tafer H."/>
            <person name="Vignal A."/>
            <person name="Lee T."/>
            <person name="Kim K.W."/>
            <person name="Sheng Z."/>
            <person name="An Y."/>
            <person name="Searle S."/>
            <person name="Herrero J."/>
            <person name="Groenen M.A."/>
            <person name="Crooijmans R.P."/>
            <person name="Faraut T."/>
            <person name="Cai Q."/>
            <person name="Webster R.G."/>
            <person name="Aldridge J.R."/>
            <person name="Warren W.C."/>
            <person name="Bartschat S."/>
            <person name="Kehr S."/>
            <person name="Marz M."/>
            <person name="Stadler P.F."/>
            <person name="Smith J."/>
            <person name="Kraus R.H."/>
            <person name="Zhao Y."/>
            <person name="Ren L."/>
            <person name="Fei J."/>
            <person name="Morisson M."/>
            <person name="Kaiser P."/>
            <person name="Griffin D.K."/>
            <person name="Rao M."/>
            <person name="Pitel F."/>
            <person name="Wang J."/>
            <person name="Li N."/>
        </authorList>
    </citation>
    <scope>NUCLEOTIDE SEQUENCE [LARGE SCALE GENOMIC DNA]</scope>
</reference>
<dbReference type="GO" id="GO:0005737">
    <property type="term" value="C:cytoplasm"/>
    <property type="evidence" value="ECO:0007669"/>
    <property type="project" value="TreeGrafter"/>
</dbReference>
<evidence type="ECO:0000256" key="3">
    <source>
        <dbReference type="ARBA" id="ARBA00012925"/>
    </source>
</evidence>
<feature type="region of interest" description="Disordered" evidence="8">
    <location>
        <begin position="299"/>
        <end position="336"/>
    </location>
</feature>
<evidence type="ECO:0000256" key="8">
    <source>
        <dbReference type="SAM" id="MobiDB-lite"/>
    </source>
</evidence>
<dbReference type="InterPro" id="IPR001148">
    <property type="entry name" value="CA_dom"/>
</dbReference>
<keyword evidence="6" id="KW-0456">Lyase</keyword>
<dbReference type="SUPFAM" id="SSF51069">
    <property type="entry name" value="Carbonic anhydrase"/>
    <property type="match status" value="1"/>
</dbReference>
<dbReference type="PANTHER" id="PTHR18952:SF141">
    <property type="entry name" value="CARBONIC ANHYDRASE"/>
    <property type="match status" value="1"/>
</dbReference>
<accession>R0LT77</accession>
<evidence type="ECO:0000259" key="9">
    <source>
        <dbReference type="PROSITE" id="PS51144"/>
    </source>
</evidence>
<feature type="domain" description="Alpha-carbonic anhydrase" evidence="9">
    <location>
        <begin position="1"/>
        <end position="226"/>
    </location>
</feature>
<keyword evidence="5" id="KW-0862">Zinc</keyword>
<dbReference type="PANTHER" id="PTHR18952">
    <property type="entry name" value="CARBONIC ANHYDRASE"/>
    <property type="match status" value="1"/>
</dbReference>
<dbReference type="Proteomes" id="UP000296049">
    <property type="component" value="Unassembled WGS sequence"/>
</dbReference>
<sequence>MTAKVIFTSSSELDLLHTQESLFVTFSRCKALTYTRAQKEGNPWPCQTCWLDNIAVYTVQEDIQEHQWFLFEEDSTLQTEKNDKFELELPRLRQFHFHFQGQTDKQGLEHRVDGGKYASELSSCNENLKGILKVLDSAKTKGKQAQFSDFDSSSPLPKSLDYWTYNCSLTHPPLHENVIWIILEEPIPTGSEQHLMKNYIYAHTYGHAKIKHHQVHCFSRRAAPSFAKGSTVTTELFNSQRWQSSEQDKVSPEGMQAVVLLWGSHIPRGLETPVLLQNQQQPQCFQCMQPKMVASLTAKLSPPDPRLFTPPREPRELKPMPPKQEKPQGMAEGRPNVSQAQWPSECVTQGGDSCWSDTSVTEYSRGSSVIPPKWGHRAWPEGQAHGLSLHGPIQALAADMWLNLATDKAAGHWAHPCVDKHNVASVRQGSFLHSIFDLLVTKSLALHRNPGSMRMCFFETAHLHFWHPMLDSVCGKLVPPQHTGSCPRGGHAWRPQGATGAAVPTDTWQPGQRFIHSDTYRQEQSAKQIFP</sequence>
<dbReference type="Gene3D" id="3.10.200.10">
    <property type="entry name" value="Alpha carbonic anhydrase"/>
    <property type="match status" value="1"/>
</dbReference>